<evidence type="ECO:0000256" key="9">
    <source>
        <dbReference type="SAM" id="Phobius"/>
    </source>
</evidence>
<comment type="similarity">
    <text evidence="8">Belongs to the binding-protein-dependent transport system permease family. LivHM subfamily.</text>
</comment>
<protein>
    <submittedName>
        <fullName evidence="10">Branched-chain amino acid ABC transporter permease</fullName>
    </submittedName>
</protein>
<comment type="subcellular location">
    <subcellularLocation>
        <location evidence="1">Cell membrane</location>
        <topology evidence="1">Multi-pass membrane protein</topology>
    </subcellularLocation>
</comment>
<dbReference type="CDD" id="cd06582">
    <property type="entry name" value="TM_PBP1_LivH_like"/>
    <property type="match status" value="1"/>
</dbReference>
<dbReference type="GO" id="GO:0006865">
    <property type="term" value="P:amino acid transport"/>
    <property type="evidence" value="ECO:0007669"/>
    <property type="project" value="UniProtKB-KW"/>
</dbReference>
<dbReference type="Proteomes" id="UP000320048">
    <property type="component" value="Unassembled WGS sequence"/>
</dbReference>
<evidence type="ECO:0000256" key="4">
    <source>
        <dbReference type="ARBA" id="ARBA00022692"/>
    </source>
</evidence>
<evidence type="ECO:0000256" key="2">
    <source>
        <dbReference type="ARBA" id="ARBA00022448"/>
    </source>
</evidence>
<dbReference type="PANTHER" id="PTHR11795">
    <property type="entry name" value="BRANCHED-CHAIN AMINO ACID TRANSPORT SYSTEM PERMEASE PROTEIN LIVH"/>
    <property type="match status" value="1"/>
</dbReference>
<dbReference type="GO" id="GO:0005886">
    <property type="term" value="C:plasma membrane"/>
    <property type="evidence" value="ECO:0007669"/>
    <property type="project" value="UniProtKB-SubCell"/>
</dbReference>
<keyword evidence="4 9" id="KW-0812">Transmembrane</keyword>
<dbReference type="EMBL" id="VBAO01000176">
    <property type="protein sequence ID" value="TMI81317.1"/>
    <property type="molecule type" value="Genomic_DNA"/>
</dbReference>
<name>A0A537JCP2_9BACT</name>
<keyword evidence="2" id="KW-0813">Transport</keyword>
<dbReference type="InterPro" id="IPR052157">
    <property type="entry name" value="BCAA_transport_permease"/>
</dbReference>
<comment type="caution">
    <text evidence="10">The sequence shown here is derived from an EMBL/GenBank/DDBJ whole genome shotgun (WGS) entry which is preliminary data.</text>
</comment>
<keyword evidence="6 9" id="KW-1133">Transmembrane helix</keyword>
<evidence type="ECO:0000256" key="6">
    <source>
        <dbReference type="ARBA" id="ARBA00022989"/>
    </source>
</evidence>
<reference evidence="10 11" key="1">
    <citation type="journal article" date="2019" name="Nat. Microbiol.">
        <title>Mediterranean grassland soil C-N compound turnover is dependent on rainfall and depth, and is mediated by genomically divergent microorganisms.</title>
        <authorList>
            <person name="Diamond S."/>
            <person name="Andeer P.F."/>
            <person name="Li Z."/>
            <person name="Crits-Christoph A."/>
            <person name="Burstein D."/>
            <person name="Anantharaman K."/>
            <person name="Lane K.R."/>
            <person name="Thomas B.C."/>
            <person name="Pan C."/>
            <person name="Northen T.R."/>
            <person name="Banfield J.F."/>
        </authorList>
    </citation>
    <scope>NUCLEOTIDE SEQUENCE [LARGE SCALE GENOMIC DNA]</scope>
    <source>
        <strain evidence="10">NP_7</strain>
    </source>
</reference>
<evidence type="ECO:0000313" key="10">
    <source>
        <dbReference type="EMBL" id="TMI81317.1"/>
    </source>
</evidence>
<feature type="transmembrane region" description="Helical" evidence="9">
    <location>
        <begin position="34"/>
        <end position="53"/>
    </location>
</feature>
<dbReference type="GO" id="GO:0022857">
    <property type="term" value="F:transmembrane transporter activity"/>
    <property type="evidence" value="ECO:0007669"/>
    <property type="project" value="InterPro"/>
</dbReference>
<feature type="transmembrane region" description="Helical" evidence="9">
    <location>
        <begin position="59"/>
        <end position="79"/>
    </location>
</feature>
<feature type="transmembrane region" description="Helical" evidence="9">
    <location>
        <begin position="91"/>
        <end position="116"/>
    </location>
</feature>
<evidence type="ECO:0000313" key="11">
    <source>
        <dbReference type="Proteomes" id="UP000320048"/>
    </source>
</evidence>
<evidence type="ECO:0000256" key="7">
    <source>
        <dbReference type="ARBA" id="ARBA00023136"/>
    </source>
</evidence>
<sequence length="295" mass="29819">MTIFLQLLTSGIVVGMVYALAALGFVLIYKASRVINMAQGYFLALGAFGALAIAQATHLPFVLAVVASLLGSLVLGGIVERLLLRPMIGEPVIGVIMVTIGLAAVLRGGILLAWGAGNFGFPQLLPEAPLTLGPLVVSPVHLGALGLSLAFLGVFAAFFKATTLGVAMRAVADDQQAAQALGVSVPRILAASWAIAAMVAAVAGVVVGSLNGLNADALSFIGLKVFPAVILGGLDSVPGAVVGGVAIGVLENMAGGYLDPLVGGGTKEVAPFVALVLVLMLRPYGLFGTVEIERV</sequence>
<evidence type="ECO:0000256" key="5">
    <source>
        <dbReference type="ARBA" id="ARBA00022970"/>
    </source>
</evidence>
<feature type="transmembrane region" description="Helical" evidence="9">
    <location>
        <begin position="6"/>
        <end position="27"/>
    </location>
</feature>
<feature type="transmembrane region" description="Helical" evidence="9">
    <location>
        <begin position="188"/>
        <end position="210"/>
    </location>
</feature>
<organism evidence="10 11">
    <name type="scientific">Candidatus Segetimicrobium genomatis</name>
    <dbReference type="NCBI Taxonomy" id="2569760"/>
    <lineage>
        <taxon>Bacteria</taxon>
        <taxon>Bacillati</taxon>
        <taxon>Candidatus Sysuimicrobiota</taxon>
        <taxon>Candidatus Sysuimicrobiia</taxon>
        <taxon>Candidatus Sysuimicrobiales</taxon>
        <taxon>Candidatus Segetimicrobiaceae</taxon>
        <taxon>Candidatus Segetimicrobium</taxon>
    </lineage>
</organism>
<dbReference type="InterPro" id="IPR001851">
    <property type="entry name" value="ABC_transp_permease"/>
</dbReference>
<evidence type="ECO:0000256" key="3">
    <source>
        <dbReference type="ARBA" id="ARBA00022475"/>
    </source>
</evidence>
<accession>A0A537JCP2</accession>
<feature type="transmembrane region" description="Helical" evidence="9">
    <location>
        <begin position="136"/>
        <end position="159"/>
    </location>
</feature>
<keyword evidence="7 9" id="KW-0472">Membrane</keyword>
<dbReference type="PANTHER" id="PTHR11795:SF451">
    <property type="entry name" value="ABC TRANSPORTER PERMEASE PROTEIN"/>
    <property type="match status" value="1"/>
</dbReference>
<dbReference type="Pfam" id="PF02653">
    <property type="entry name" value="BPD_transp_2"/>
    <property type="match status" value="1"/>
</dbReference>
<evidence type="ECO:0000256" key="1">
    <source>
        <dbReference type="ARBA" id="ARBA00004651"/>
    </source>
</evidence>
<dbReference type="AlphaFoldDB" id="A0A537JCP2"/>
<gene>
    <name evidence="10" type="ORF">E6H04_06985</name>
</gene>
<proteinExistence type="inferred from homology"/>
<evidence type="ECO:0000256" key="8">
    <source>
        <dbReference type="ARBA" id="ARBA00037998"/>
    </source>
</evidence>
<keyword evidence="3" id="KW-1003">Cell membrane</keyword>
<keyword evidence="5" id="KW-0029">Amino-acid transport</keyword>